<keyword evidence="5 7" id="KW-0175">Coiled coil</keyword>
<protein>
    <recommendedName>
        <fullName evidence="11">Microtubule-associated protein 70-5</fullName>
    </recommendedName>
</protein>
<dbReference type="GO" id="GO:0007010">
    <property type="term" value="P:cytoskeleton organization"/>
    <property type="evidence" value="ECO:0007669"/>
    <property type="project" value="InterPro"/>
</dbReference>
<feature type="region of interest" description="Disordered" evidence="8">
    <location>
        <begin position="387"/>
        <end position="430"/>
    </location>
</feature>
<dbReference type="PANTHER" id="PTHR31246">
    <property type="entry name" value="MICROTUBULE-ASSOCIATED PROTEIN 70-2"/>
    <property type="match status" value="1"/>
</dbReference>
<evidence type="ECO:0008006" key="11">
    <source>
        <dbReference type="Google" id="ProtNLM"/>
    </source>
</evidence>
<evidence type="ECO:0000313" key="9">
    <source>
        <dbReference type="EMBL" id="CAB4275609.1"/>
    </source>
</evidence>
<dbReference type="EMBL" id="CAEKDK010000004">
    <property type="protein sequence ID" value="CAB4275609.1"/>
    <property type="molecule type" value="Genomic_DNA"/>
</dbReference>
<evidence type="ECO:0000256" key="5">
    <source>
        <dbReference type="ARBA" id="ARBA00023054"/>
    </source>
</evidence>
<feature type="coiled-coil region" evidence="7">
    <location>
        <begin position="65"/>
        <end position="106"/>
    </location>
</feature>
<comment type="similarity">
    <text evidence="2">Belongs to the MAP70 family.</text>
</comment>
<evidence type="ECO:0000256" key="6">
    <source>
        <dbReference type="ARBA" id="ARBA00023212"/>
    </source>
</evidence>
<dbReference type="PANTHER" id="PTHR31246:SF5">
    <property type="entry name" value="MICROTUBULE-ASSOCIATED PROTEIN 70-5"/>
    <property type="match status" value="1"/>
</dbReference>
<dbReference type="Pfam" id="PF07058">
    <property type="entry name" value="MAP70"/>
    <property type="match status" value="1"/>
</dbReference>
<reference evidence="9 10" key="1">
    <citation type="submission" date="2020-05" db="EMBL/GenBank/DDBJ databases">
        <authorList>
            <person name="Campoy J."/>
            <person name="Schneeberger K."/>
            <person name="Spophaly S."/>
        </authorList>
    </citation>
    <scope>NUCLEOTIDE SEQUENCE [LARGE SCALE GENOMIC DNA]</scope>
    <source>
        <strain evidence="9">PruArmRojPasFocal</strain>
    </source>
</reference>
<evidence type="ECO:0000256" key="4">
    <source>
        <dbReference type="ARBA" id="ARBA00022701"/>
    </source>
</evidence>
<feature type="compositionally biased region" description="Polar residues" evidence="8">
    <location>
        <begin position="407"/>
        <end position="417"/>
    </location>
</feature>
<dbReference type="AlphaFoldDB" id="A0A6J5UGY5"/>
<evidence type="ECO:0000256" key="8">
    <source>
        <dbReference type="SAM" id="MobiDB-lite"/>
    </source>
</evidence>
<organism evidence="9 10">
    <name type="scientific">Prunus armeniaca</name>
    <name type="common">Apricot</name>
    <name type="synonym">Armeniaca vulgaris</name>
    <dbReference type="NCBI Taxonomy" id="36596"/>
    <lineage>
        <taxon>Eukaryota</taxon>
        <taxon>Viridiplantae</taxon>
        <taxon>Streptophyta</taxon>
        <taxon>Embryophyta</taxon>
        <taxon>Tracheophyta</taxon>
        <taxon>Spermatophyta</taxon>
        <taxon>Magnoliopsida</taxon>
        <taxon>eudicotyledons</taxon>
        <taxon>Gunneridae</taxon>
        <taxon>Pentapetalae</taxon>
        <taxon>rosids</taxon>
        <taxon>fabids</taxon>
        <taxon>Rosales</taxon>
        <taxon>Rosaceae</taxon>
        <taxon>Amygdaloideae</taxon>
        <taxon>Amygdaleae</taxon>
        <taxon>Prunus</taxon>
    </lineage>
</organism>
<proteinExistence type="inferred from homology"/>
<evidence type="ECO:0000256" key="7">
    <source>
        <dbReference type="SAM" id="Coils"/>
    </source>
</evidence>
<evidence type="ECO:0000256" key="2">
    <source>
        <dbReference type="ARBA" id="ARBA00008825"/>
    </source>
</evidence>
<dbReference type="GO" id="GO:0005874">
    <property type="term" value="C:microtubule"/>
    <property type="evidence" value="ECO:0007669"/>
    <property type="project" value="UniProtKB-KW"/>
</dbReference>
<keyword evidence="4" id="KW-0493">Microtubule</keyword>
<accession>A0A6J5UGY5</accession>
<keyword evidence="6" id="KW-0206">Cytoskeleton</keyword>
<evidence type="ECO:0000256" key="1">
    <source>
        <dbReference type="ARBA" id="ARBA00004245"/>
    </source>
</evidence>
<dbReference type="Proteomes" id="UP000507222">
    <property type="component" value="Unassembled WGS sequence"/>
</dbReference>
<dbReference type="InterPro" id="IPR009768">
    <property type="entry name" value="MAP70"/>
</dbReference>
<feature type="coiled-coil region" evidence="7">
    <location>
        <begin position="133"/>
        <end position="170"/>
    </location>
</feature>
<sequence>MVCHEEQLGVGRIGGEDLSLVHPDPVVLELNRMRNLLTEKSRELGIAQGEIKALRACEVLKDKAVEELINEVQKLDEKHRVTQSLLEHKNLEIKKLTDDKRDALAAQYAAEATLRRVHANRKDDESPSIESVIAPLEAEIKMHKNEIAALQEDNKALQRLTKSKESALLEAERILRSALERALIVEEVQNQNFELKRQIEICQACLSAPDPISFVEQNQEENRILEKTNRQKVLEVEKLSQTIQELEEAILAGGAAANAIRDYKRQIEEFHEEKRSLERELARVKVSANRVATVIANEWKDENDKVMPVKQWLEERRLMQADMQRLREKLAISDRTAKAEAQLKEKLKLRLKTLEEGLKHVSSFNPHLCVSPKAEKSSNFLGFLKSNGGLGKRSTSQPRASAIARSSPVQQPNSDNEAGNAAGQLKRSNSLRKKYGSGELMLKKSLWASRSKVVDIGEKESTEMKANNDTNKNDDRMVAAEIEAQAGGNEDSPNKISTSCDNEDMVSGFLYDRLQKEVLNLRRHCEAKESDMNAKDQEIKMLMKKVDALSKAMEVESKKMKREAAARDKEAAAAKMDDNKRNRNINSSKRFHSSIMIFQNPDHLNILNNLMAYAIAAGQ</sequence>
<comment type="subcellular location">
    <subcellularLocation>
        <location evidence="1">Cytoplasm</location>
        <location evidence="1">Cytoskeleton</location>
    </subcellularLocation>
</comment>
<evidence type="ECO:0000313" key="10">
    <source>
        <dbReference type="Proteomes" id="UP000507222"/>
    </source>
</evidence>
<gene>
    <name evidence="9" type="ORF">CURHAP_LOCUS24535</name>
</gene>
<evidence type="ECO:0000256" key="3">
    <source>
        <dbReference type="ARBA" id="ARBA00022490"/>
    </source>
</evidence>
<feature type="coiled-coil region" evidence="7">
    <location>
        <begin position="511"/>
        <end position="552"/>
    </location>
</feature>
<name>A0A6J5UGY5_PRUAR</name>
<feature type="coiled-coil region" evidence="7">
    <location>
        <begin position="229"/>
        <end position="329"/>
    </location>
</feature>
<keyword evidence="3" id="KW-0963">Cytoplasm</keyword>
<dbReference type="GO" id="GO:0008017">
    <property type="term" value="F:microtubule binding"/>
    <property type="evidence" value="ECO:0007669"/>
    <property type="project" value="InterPro"/>
</dbReference>